<evidence type="ECO:0000256" key="6">
    <source>
        <dbReference type="ARBA" id="ARBA00022741"/>
    </source>
</evidence>
<dbReference type="InterPro" id="IPR050250">
    <property type="entry name" value="Macrolide_Exporter_MacB"/>
</dbReference>
<dbReference type="PANTHER" id="PTHR30572">
    <property type="entry name" value="MEMBRANE COMPONENT OF TRANSPORTER-RELATED"/>
    <property type="match status" value="1"/>
</dbReference>
<keyword evidence="2" id="KW-0813">Transport</keyword>
<dbReference type="GO" id="GO:0016787">
    <property type="term" value="F:hydrolase activity"/>
    <property type="evidence" value="ECO:0007669"/>
    <property type="project" value="UniProtKB-KW"/>
</dbReference>
<dbReference type="InterPro" id="IPR027417">
    <property type="entry name" value="P-loop_NTPase"/>
</dbReference>
<dbReference type="PANTHER" id="PTHR30572:SF4">
    <property type="entry name" value="ABC TRANSPORTER PERMEASE YTRF"/>
    <property type="match status" value="1"/>
</dbReference>
<evidence type="ECO:0000256" key="4">
    <source>
        <dbReference type="ARBA" id="ARBA00022519"/>
    </source>
</evidence>
<dbReference type="Gene3D" id="3.40.50.300">
    <property type="entry name" value="P-loop containing nucleotide triphosphate hydrolases"/>
    <property type="match status" value="1"/>
</dbReference>
<keyword evidence="10" id="KW-0046">Antibiotic resistance</keyword>
<evidence type="ECO:0000256" key="2">
    <source>
        <dbReference type="ARBA" id="ARBA00022448"/>
    </source>
</evidence>
<dbReference type="Pfam" id="PF00005">
    <property type="entry name" value="ABC_tran"/>
    <property type="match status" value="1"/>
</dbReference>
<feature type="transmembrane region" description="Helical" evidence="14">
    <location>
        <begin position="596"/>
        <end position="618"/>
    </location>
</feature>
<dbReference type="CDD" id="cd03255">
    <property type="entry name" value="ABC_MJ0796_LolCDE_FtsE"/>
    <property type="match status" value="1"/>
</dbReference>
<keyword evidence="6" id="KW-0547">Nucleotide-binding</keyword>
<dbReference type="InterPro" id="IPR025857">
    <property type="entry name" value="MacB_PCD"/>
</dbReference>
<organism evidence="16 17">
    <name type="scientific">Ancylobacter vacuolatus</name>
    <dbReference type="NCBI Taxonomy" id="223389"/>
    <lineage>
        <taxon>Bacteria</taxon>
        <taxon>Pseudomonadati</taxon>
        <taxon>Pseudomonadota</taxon>
        <taxon>Alphaproteobacteria</taxon>
        <taxon>Hyphomicrobiales</taxon>
        <taxon>Xanthobacteraceae</taxon>
        <taxon>Ancylobacter</taxon>
    </lineage>
</organism>
<keyword evidence="5 14" id="KW-0812">Transmembrane</keyword>
<keyword evidence="4" id="KW-0997">Cell inner membrane</keyword>
<protein>
    <submittedName>
        <fullName evidence="16">Macrolide transport system ATP-binding/permease protein</fullName>
        <ecNumber evidence="16">3.6.3.-</ecNumber>
    </submittedName>
</protein>
<feature type="transmembrane region" description="Helical" evidence="14">
    <location>
        <begin position="290"/>
        <end position="313"/>
    </location>
</feature>
<proteinExistence type="inferred from homology"/>
<keyword evidence="16" id="KW-0378">Hydrolase</keyword>
<evidence type="ECO:0000256" key="10">
    <source>
        <dbReference type="ARBA" id="ARBA00023251"/>
    </source>
</evidence>
<keyword evidence="3" id="KW-1003">Cell membrane</keyword>
<dbReference type="EC" id="3.6.3.-" evidence="16"/>
<keyword evidence="9 14" id="KW-0472">Membrane</keyword>
<dbReference type="InterPro" id="IPR003439">
    <property type="entry name" value="ABC_transporter-like_ATP-bd"/>
</dbReference>
<reference evidence="16 17" key="1">
    <citation type="submission" date="2023-07" db="EMBL/GenBank/DDBJ databases">
        <title>Genomic Encyclopedia of Type Strains, Phase IV (KMG-IV): sequencing the most valuable type-strain genomes for metagenomic binning, comparative biology and taxonomic classification.</title>
        <authorList>
            <person name="Goeker M."/>
        </authorList>
    </citation>
    <scope>NUCLEOTIDE SEQUENCE [LARGE SCALE GENOMIC DNA]</scope>
    <source>
        <strain evidence="16 17">DSM 1277</strain>
    </source>
</reference>
<comment type="similarity">
    <text evidence="11">Belongs to the ABC-4 integral membrane protein family.</text>
</comment>
<evidence type="ECO:0000256" key="7">
    <source>
        <dbReference type="ARBA" id="ARBA00022840"/>
    </source>
</evidence>
<comment type="similarity">
    <text evidence="12">Belongs to the ABC transporter superfamily. Macrolide exporter (TC 3.A.1.122) family.</text>
</comment>
<evidence type="ECO:0000256" key="12">
    <source>
        <dbReference type="ARBA" id="ARBA00038388"/>
    </source>
</evidence>
<dbReference type="Pfam" id="PF12704">
    <property type="entry name" value="MacB_PCD"/>
    <property type="match status" value="1"/>
</dbReference>
<feature type="domain" description="ABC transporter" evidence="15">
    <location>
        <begin position="26"/>
        <end position="264"/>
    </location>
</feature>
<dbReference type="SMART" id="SM00382">
    <property type="entry name" value="AAA"/>
    <property type="match status" value="1"/>
</dbReference>
<keyword evidence="17" id="KW-1185">Reference proteome</keyword>
<evidence type="ECO:0000256" key="11">
    <source>
        <dbReference type="ARBA" id="ARBA00038076"/>
    </source>
</evidence>
<dbReference type="SUPFAM" id="SSF52540">
    <property type="entry name" value="P-loop containing nucleoside triphosphate hydrolases"/>
    <property type="match status" value="1"/>
</dbReference>
<evidence type="ECO:0000256" key="1">
    <source>
        <dbReference type="ARBA" id="ARBA00004429"/>
    </source>
</evidence>
<dbReference type="GO" id="GO:0005524">
    <property type="term" value="F:ATP binding"/>
    <property type="evidence" value="ECO:0007669"/>
    <property type="project" value="UniProtKB-KW"/>
</dbReference>
<feature type="transmembrane region" description="Helical" evidence="14">
    <location>
        <begin position="624"/>
        <end position="649"/>
    </location>
</feature>
<evidence type="ECO:0000256" key="14">
    <source>
        <dbReference type="SAM" id="Phobius"/>
    </source>
</evidence>
<gene>
    <name evidence="16" type="ORF">J2S76_001415</name>
</gene>
<feature type="region of interest" description="Disordered" evidence="13">
    <location>
        <begin position="245"/>
        <end position="265"/>
    </location>
</feature>
<dbReference type="InterPro" id="IPR017911">
    <property type="entry name" value="MacB-like_ATP-bd"/>
</dbReference>
<feature type="transmembrane region" description="Helical" evidence="14">
    <location>
        <begin position="543"/>
        <end position="568"/>
    </location>
</feature>
<evidence type="ECO:0000259" key="15">
    <source>
        <dbReference type="PROSITE" id="PS50893"/>
    </source>
</evidence>
<evidence type="ECO:0000256" key="3">
    <source>
        <dbReference type="ARBA" id="ARBA00022475"/>
    </source>
</evidence>
<dbReference type="EMBL" id="JAUSUH010000002">
    <property type="protein sequence ID" value="MDQ0346998.1"/>
    <property type="molecule type" value="Genomic_DNA"/>
</dbReference>
<comment type="subcellular location">
    <subcellularLocation>
        <location evidence="1">Cell inner membrane</location>
        <topology evidence="1">Multi-pass membrane protein</topology>
    </subcellularLocation>
</comment>
<evidence type="ECO:0000256" key="8">
    <source>
        <dbReference type="ARBA" id="ARBA00022989"/>
    </source>
</evidence>
<dbReference type="Pfam" id="PF02687">
    <property type="entry name" value="FtsX"/>
    <property type="match status" value="1"/>
</dbReference>
<evidence type="ECO:0000256" key="5">
    <source>
        <dbReference type="ARBA" id="ARBA00022692"/>
    </source>
</evidence>
<keyword evidence="7 16" id="KW-0067">ATP-binding</keyword>
<evidence type="ECO:0000256" key="13">
    <source>
        <dbReference type="SAM" id="MobiDB-lite"/>
    </source>
</evidence>
<dbReference type="PROSITE" id="PS00211">
    <property type="entry name" value="ABC_TRANSPORTER_1"/>
    <property type="match status" value="1"/>
</dbReference>
<comment type="caution">
    <text evidence="16">The sequence shown here is derived from an EMBL/GenBank/DDBJ whole genome shotgun (WGS) entry which is preliminary data.</text>
</comment>
<sequence length="666" mass="70528">MSEAATRIEDSTATARLAGEQMRPIVELVDVSRIYPNGESVVRALDRVSLSIHSGEFIAIMGQSGSGKSTLMNIIGCLDRVSSGAYRVDGVDVEELGPDELAELRCSAFGFVFQRYNLLPSLTAAENVAIPAIYAGMGREAREERAHGLLARLGLGERSEHRPNQLSGGQQQRVSIARALMNAAPVILADEPTGALDSRSGEEVLALLGELNAEGHTVILITHDPDVAAHARRVVRFQDGRIVSDERREDEPARAPLPGTGPARRGGLARFVPDLAEAVRMAFASMTANLFRTALTLLGIVIGVASVITMLAVGDGGKQSVLDRISQIGTNLLIVRPGAPGIRTAGDNATLLAEDAEALKTIPGIEAIAPDRSGRYTLRYGSLDYFTTVTGTTPDYLAARDWALARGVMFTPADVRAYAPVTVLGQTVAQNLFGADDPIGRYVMVKNVPYEVIGVLAPRGANAFGQDQDDVALVPLSTGFVRVFGRQFLNSVTIKVTQAGDIPAVEAAITRIIAERHQTEDFQVRNTAQFLETAMETQNTLTLVLGCVAAISLLVAGIGVMNIMLVSVTERTREIGIRMATGARMSNIMLQFNTEALVVCSVGGAVGVGLGLAAALGLEGMGVTIVLSLMPPLLAFACAFLTGLVFGYLPARKAAGLDPVVALAYE</sequence>
<name>A0ABU0DEZ6_9HYPH</name>
<dbReference type="InterPro" id="IPR017871">
    <property type="entry name" value="ABC_transporter-like_CS"/>
</dbReference>
<dbReference type="PROSITE" id="PS50893">
    <property type="entry name" value="ABC_TRANSPORTER_2"/>
    <property type="match status" value="1"/>
</dbReference>
<evidence type="ECO:0000313" key="16">
    <source>
        <dbReference type="EMBL" id="MDQ0346998.1"/>
    </source>
</evidence>
<keyword evidence="8 14" id="KW-1133">Transmembrane helix</keyword>
<dbReference type="Proteomes" id="UP001238467">
    <property type="component" value="Unassembled WGS sequence"/>
</dbReference>
<evidence type="ECO:0000256" key="9">
    <source>
        <dbReference type="ARBA" id="ARBA00023136"/>
    </source>
</evidence>
<evidence type="ECO:0000313" key="17">
    <source>
        <dbReference type="Proteomes" id="UP001238467"/>
    </source>
</evidence>
<dbReference type="InterPro" id="IPR003838">
    <property type="entry name" value="ABC3_permease_C"/>
</dbReference>
<accession>A0ABU0DEZ6</accession>
<dbReference type="InterPro" id="IPR003593">
    <property type="entry name" value="AAA+_ATPase"/>
</dbReference>